<name>A0A0L6US19_9BASI</name>
<sequence length="250" mass="28564">MHSQDLKYICETINSHHFNPKKVFLSLLISQNPEIIDCLKKWPTSGINSTIELVKTIGGLLANNKSSKSFWMLIFLNVQIGNPNYNRAEATKRQLSYGILYFDYFQMLHLTTSAKYQICSISFSTSMHNSLLHKVLVFGLIFFIRFPTSSVVWSLLRFLVCGVPEKVNHLLMHHAMSCSTQTSRLHSTTGHQTRIFHGTWGYIQIPSKELLETLDPKKINLKSFQEAMQSIPNLNIQPSMFVPTLAPEES</sequence>
<evidence type="ECO:0000313" key="2">
    <source>
        <dbReference type="Proteomes" id="UP000037035"/>
    </source>
</evidence>
<dbReference type="EMBL" id="LAVV01009192">
    <property type="protein sequence ID" value="KNZ51037.1"/>
    <property type="molecule type" value="Genomic_DNA"/>
</dbReference>
<keyword evidence="2" id="KW-1185">Reference proteome</keyword>
<dbReference type="Proteomes" id="UP000037035">
    <property type="component" value="Unassembled WGS sequence"/>
</dbReference>
<evidence type="ECO:0000313" key="1">
    <source>
        <dbReference type="EMBL" id="KNZ51037.1"/>
    </source>
</evidence>
<accession>A0A0L6US19</accession>
<dbReference type="AlphaFoldDB" id="A0A0L6US19"/>
<gene>
    <name evidence="1" type="ORF">VP01_4120g2</name>
</gene>
<reference evidence="1 2" key="1">
    <citation type="submission" date="2015-08" db="EMBL/GenBank/DDBJ databases">
        <title>Next Generation Sequencing and Analysis of the Genome of Puccinia sorghi L Schw, the Causal Agent of Maize Common Rust.</title>
        <authorList>
            <person name="Rochi L."/>
            <person name="Burguener G."/>
            <person name="Darino M."/>
            <person name="Turjanski A."/>
            <person name="Kreff E."/>
            <person name="Dieguez M.J."/>
            <person name="Sacco F."/>
        </authorList>
    </citation>
    <scope>NUCLEOTIDE SEQUENCE [LARGE SCALE GENOMIC DNA]</scope>
    <source>
        <strain evidence="1 2">RO10H11247</strain>
    </source>
</reference>
<proteinExistence type="predicted"/>
<comment type="caution">
    <text evidence="1">The sequence shown here is derived from an EMBL/GenBank/DDBJ whole genome shotgun (WGS) entry which is preliminary data.</text>
</comment>
<protein>
    <submittedName>
        <fullName evidence="1">Uncharacterized protein</fullName>
    </submittedName>
</protein>
<dbReference type="OrthoDB" id="2505302at2759"/>
<organism evidence="1 2">
    <name type="scientific">Puccinia sorghi</name>
    <dbReference type="NCBI Taxonomy" id="27349"/>
    <lineage>
        <taxon>Eukaryota</taxon>
        <taxon>Fungi</taxon>
        <taxon>Dikarya</taxon>
        <taxon>Basidiomycota</taxon>
        <taxon>Pucciniomycotina</taxon>
        <taxon>Pucciniomycetes</taxon>
        <taxon>Pucciniales</taxon>
        <taxon>Pucciniaceae</taxon>
        <taxon>Puccinia</taxon>
    </lineage>
</organism>
<dbReference type="VEuPathDB" id="FungiDB:VP01_4120g2"/>